<protein>
    <recommendedName>
        <fullName evidence="4">GATA-type domain-containing protein</fullName>
    </recommendedName>
</protein>
<dbReference type="InterPro" id="IPR000679">
    <property type="entry name" value="Znf_GATA"/>
</dbReference>
<dbReference type="AlphaFoldDB" id="A0AAX4KAS6"/>
<feature type="transmembrane region" description="Helical" evidence="3">
    <location>
        <begin position="654"/>
        <end position="677"/>
    </location>
</feature>
<evidence type="ECO:0000256" key="1">
    <source>
        <dbReference type="PROSITE-ProRule" id="PRU00094"/>
    </source>
</evidence>
<feature type="compositionally biased region" description="Polar residues" evidence="2">
    <location>
        <begin position="476"/>
        <end position="493"/>
    </location>
</feature>
<dbReference type="Proteomes" id="UP001358614">
    <property type="component" value="Chromosome 1"/>
</dbReference>
<feature type="region of interest" description="Disordered" evidence="2">
    <location>
        <begin position="92"/>
        <end position="143"/>
    </location>
</feature>
<dbReference type="RefSeq" id="XP_066080682.1">
    <property type="nucleotide sequence ID" value="XM_066224585.1"/>
</dbReference>
<dbReference type="Gene3D" id="3.30.50.10">
    <property type="entry name" value="Erythroid Transcription Factor GATA-1, subunit A"/>
    <property type="match status" value="1"/>
</dbReference>
<feature type="compositionally biased region" description="Polar residues" evidence="2">
    <location>
        <begin position="107"/>
        <end position="125"/>
    </location>
</feature>
<dbReference type="GO" id="GO:0006355">
    <property type="term" value="P:regulation of DNA-templated transcription"/>
    <property type="evidence" value="ECO:0007669"/>
    <property type="project" value="InterPro"/>
</dbReference>
<feature type="domain" description="GATA-type" evidence="4">
    <location>
        <begin position="386"/>
        <end position="441"/>
    </location>
</feature>
<dbReference type="SMART" id="SM00401">
    <property type="entry name" value="ZnF_GATA"/>
    <property type="match status" value="1"/>
</dbReference>
<feature type="region of interest" description="Disordered" evidence="2">
    <location>
        <begin position="226"/>
        <end position="377"/>
    </location>
</feature>
<keyword evidence="1" id="KW-0863">Zinc-finger</keyword>
<feature type="compositionally biased region" description="Polar residues" evidence="2">
    <location>
        <begin position="15"/>
        <end position="53"/>
    </location>
</feature>
<dbReference type="GeneID" id="91099560"/>
<evidence type="ECO:0000256" key="2">
    <source>
        <dbReference type="SAM" id="MobiDB-lite"/>
    </source>
</evidence>
<keyword evidence="1" id="KW-0479">Metal-binding</keyword>
<evidence type="ECO:0000313" key="6">
    <source>
        <dbReference type="Proteomes" id="UP001358614"/>
    </source>
</evidence>
<dbReference type="KEGG" id="ker:91099560"/>
<feature type="compositionally biased region" description="Polar residues" evidence="2">
    <location>
        <begin position="255"/>
        <end position="273"/>
    </location>
</feature>
<feature type="compositionally biased region" description="Basic and acidic residues" evidence="2">
    <location>
        <begin position="339"/>
        <end position="352"/>
    </location>
</feature>
<accession>A0AAX4KAS6</accession>
<dbReference type="InterPro" id="IPR013088">
    <property type="entry name" value="Znf_NHR/GATA"/>
</dbReference>
<sequence length="688" mass="73530">MSFVPKPPASHHHSASYTYGTSESQSQFASGVSQERSTSSPTQPSGLNTNQLYSWPPKNPSPVPPLSLQSFVLPPLLSILRSLDTEASIFSSRSSVSSPSADVHIGQQPNNMQQSHYSPTQTLPQVQPHYGPSTTTSSSSVPNMMLPPLRMPTHNDPRVNPPYASSAPPPLNSNHYGYSYSTMNQYSPYQRPSIYYNGGHVTQNSTSSSAGSELWTPLSATPSGGYPIFNSSNSQSNSNGGTPTFGAQPPPHQPNTPSTIQPSAFPSWQPTSDLRSRIDGNGSNGQGTISPLGILGGGESGSRLTDRRSSTPGGQSSTTAGGGNGERWDRPSLGLSPDNSDRLSTSDEEKPKITKKGKGSTGSGTDEPGGDGAISFTTDAEVKQTPELKRMCFNCTNKSPPSWRKSLLHPGKILCNKCGIFERTHHKPRPPQNDDQKLRKQTPVPGLTTGSYRREIPPQLQVMRDDSDGSPAPLSPYSNVPSQATPVSATFQFPSSYNSPSSTLLPSSGPSSTGPRKFMGSGLWHQTSPSSHSHLLNTPVSSSSATTLDGGDYSSSSPIRGIGVGVGYHGHGSSPYAHAYANRRTYSHPVRVSPIMPSSAGPISQFNQFNNNYNNNNNNNGYGSPGNWNSTRRHSDVQLYTNLSSSVICSLSQLFLSCSGSLSLLLYMISSLIYVLFTLQFLTNLDLA</sequence>
<feature type="compositionally biased region" description="Low complexity" evidence="2">
    <location>
        <begin position="230"/>
        <end position="239"/>
    </location>
</feature>
<dbReference type="CDD" id="cd00202">
    <property type="entry name" value="ZnF_GATA"/>
    <property type="match status" value="1"/>
</dbReference>
<feature type="region of interest" description="Disordered" evidence="2">
    <location>
        <begin position="152"/>
        <end position="171"/>
    </location>
</feature>
<keyword evidence="1" id="KW-0862">Zinc</keyword>
<keyword evidence="3" id="KW-0472">Membrane</keyword>
<evidence type="ECO:0000256" key="3">
    <source>
        <dbReference type="SAM" id="Phobius"/>
    </source>
</evidence>
<evidence type="ECO:0000313" key="5">
    <source>
        <dbReference type="EMBL" id="WWD02715.1"/>
    </source>
</evidence>
<keyword evidence="6" id="KW-1185">Reference proteome</keyword>
<name>A0AAX4KAS6_9TREE</name>
<organism evidence="5 6">
    <name type="scientific">Kwoniella europaea PYCC6329</name>
    <dbReference type="NCBI Taxonomy" id="1423913"/>
    <lineage>
        <taxon>Eukaryota</taxon>
        <taxon>Fungi</taxon>
        <taxon>Dikarya</taxon>
        <taxon>Basidiomycota</taxon>
        <taxon>Agaricomycotina</taxon>
        <taxon>Tremellomycetes</taxon>
        <taxon>Tremellales</taxon>
        <taxon>Cryptococcaceae</taxon>
        <taxon>Kwoniella</taxon>
    </lineage>
</organism>
<dbReference type="GO" id="GO:0008270">
    <property type="term" value="F:zinc ion binding"/>
    <property type="evidence" value="ECO:0007669"/>
    <property type="project" value="UniProtKB-KW"/>
</dbReference>
<dbReference type="PROSITE" id="PS50114">
    <property type="entry name" value="GATA_ZN_FINGER_2"/>
    <property type="match status" value="1"/>
</dbReference>
<evidence type="ECO:0000259" key="4">
    <source>
        <dbReference type="PROSITE" id="PS50114"/>
    </source>
</evidence>
<dbReference type="EMBL" id="CP144089">
    <property type="protein sequence ID" value="WWD02715.1"/>
    <property type="molecule type" value="Genomic_DNA"/>
</dbReference>
<dbReference type="GO" id="GO:0043565">
    <property type="term" value="F:sequence-specific DNA binding"/>
    <property type="evidence" value="ECO:0007669"/>
    <property type="project" value="InterPro"/>
</dbReference>
<feature type="region of interest" description="Disordered" evidence="2">
    <location>
        <begin position="425"/>
        <end position="553"/>
    </location>
</feature>
<keyword evidence="3" id="KW-0812">Transmembrane</keyword>
<reference evidence="5 6" key="1">
    <citation type="submission" date="2024-01" db="EMBL/GenBank/DDBJ databases">
        <title>Comparative genomics of Cryptococcus and Kwoniella reveals pathogenesis evolution and contrasting modes of karyotype evolution via chromosome fusion or intercentromeric recombination.</title>
        <authorList>
            <person name="Coelho M.A."/>
            <person name="David-Palma M."/>
            <person name="Shea T."/>
            <person name="Bowers K."/>
            <person name="McGinley-Smith S."/>
            <person name="Mohammad A.W."/>
            <person name="Gnirke A."/>
            <person name="Yurkov A.M."/>
            <person name="Nowrousian M."/>
            <person name="Sun S."/>
            <person name="Cuomo C.A."/>
            <person name="Heitman J."/>
        </authorList>
    </citation>
    <scope>NUCLEOTIDE SEQUENCE [LARGE SCALE GENOMIC DNA]</scope>
    <source>
        <strain evidence="5 6">PYCC6329</strain>
    </source>
</reference>
<dbReference type="SUPFAM" id="SSF57716">
    <property type="entry name" value="Glucocorticoid receptor-like (DNA-binding domain)"/>
    <property type="match status" value="1"/>
</dbReference>
<keyword evidence="3" id="KW-1133">Transmembrane helix</keyword>
<gene>
    <name evidence="5" type="ORF">V865_000756</name>
</gene>
<feature type="compositionally biased region" description="Polar residues" evidence="2">
    <location>
        <begin position="310"/>
        <end position="319"/>
    </location>
</feature>
<proteinExistence type="predicted"/>
<feature type="compositionally biased region" description="Low complexity" evidence="2">
    <location>
        <begin position="494"/>
        <end position="515"/>
    </location>
</feature>
<feature type="region of interest" description="Disordered" evidence="2">
    <location>
        <begin position="1"/>
        <end position="60"/>
    </location>
</feature>
<feature type="compositionally biased region" description="Polar residues" evidence="2">
    <location>
        <begin position="524"/>
        <end position="553"/>
    </location>
</feature>